<dbReference type="SUPFAM" id="SSF49899">
    <property type="entry name" value="Concanavalin A-like lectins/glucanases"/>
    <property type="match status" value="1"/>
</dbReference>
<dbReference type="AlphaFoldDB" id="A0AAW1JAA2"/>
<evidence type="ECO:0000256" key="2">
    <source>
        <dbReference type="ARBA" id="ARBA00022734"/>
    </source>
</evidence>
<keyword evidence="3" id="KW-0472">Membrane</keyword>
<dbReference type="Gene3D" id="2.60.120.200">
    <property type="match status" value="1"/>
</dbReference>
<keyword evidence="2" id="KW-0430">Lectin</keyword>
<reference evidence="5" key="1">
    <citation type="submission" date="2024-03" db="EMBL/GenBank/DDBJ databases">
        <title>WGS assembly of Saponaria officinalis var. Norfolk2.</title>
        <authorList>
            <person name="Jenkins J."/>
            <person name="Shu S."/>
            <person name="Grimwood J."/>
            <person name="Barry K."/>
            <person name="Goodstein D."/>
            <person name="Schmutz J."/>
            <person name="Leebens-Mack J."/>
            <person name="Osbourn A."/>
        </authorList>
    </citation>
    <scope>NUCLEOTIDE SEQUENCE [LARGE SCALE GENOMIC DNA]</scope>
    <source>
        <strain evidence="5">JIC</strain>
    </source>
</reference>
<dbReference type="Pfam" id="PF00139">
    <property type="entry name" value="Lectin_legB"/>
    <property type="match status" value="1"/>
</dbReference>
<dbReference type="PANTHER" id="PTHR32401:SF15">
    <property type="entry name" value="L-TYPE LECTIN-DOMAIN CONTAINING RECEPTOR KINASE VIII.2-LIKE"/>
    <property type="match status" value="1"/>
</dbReference>
<evidence type="ECO:0000256" key="3">
    <source>
        <dbReference type="SAM" id="Phobius"/>
    </source>
</evidence>
<gene>
    <name evidence="5" type="ORF">RND81_08G213400</name>
</gene>
<dbReference type="GO" id="GO:0030246">
    <property type="term" value="F:carbohydrate binding"/>
    <property type="evidence" value="ECO:0007669"/>
    <property type="project" value="UniProtKB-KW"/>
</dbReference>
<name>A0AAW1JAA2_SAPOF</name>
<dbReference type="Proteomes" id="UP001443914">
    <property type="component" value="Unassembled WGS sequence"/>
</dbReference>
<evidence type="ECO:0000313" key="5">
    <source>
        <dbReference type="EMBL" id="KAK9700042.1"/>
    </source>
</evidence>
<proteinExistence type="inferred from homology"/>
<accession>A0AAW1JAA2</accession>
<feature type="transmembrane region" description="Helical" evidence="3">
    <location>
        <begin position="16"/>
        <end position="33"/>
    </location>
</feature>
<evidence type="ECO:0000256" key="1">
    <source>
        <dbReference type="ARBA" id="ARBA00007606"/>
    </source>
</evidence>
<dbReference type="InterPro" id="IPR050258">
    <property type="entry name" value="Leguminous_Lectin"/>
</dbReference>
<protein>
    <recommendedName>
        <fullName evidence="4">Legume lectin domain-containing protein</fullName>
    </recommendedName>
</protein>
<organism evidence="5 6">
    <name type="scientific">Saponaria officinalis</name>
    <name type="common">Common soapwort</name>
    <name type="synonym">Lychnis saponaria</name>
    <dbReference type="NCBI Taxonomy" id="3572"/>
    <lineage>
        <taxon>Eukaryota</taxon>
        <taxon>Viridiplantae</taxon>
        <taxon>Streptophyta</taxon>
        <taxon>Embryophyta</taxon>
        <taxon>Tracheophyta</taxon>
        <taxon>Spermatophyta</taxon>
        <taxon>Magnoliopsida</taxon>
        <taxon>eudicotyledons</taxon>
        <taxon>Gunneridae</taxon>
        <taxon>Pentapetalae</taxon>
        <taxon>Caryophyllales</taxon>
        <taxon>Caryophyllaceae</taxon>
        <taxon>Caryophylleae</taxon>
        <taxon>Saponaria</taxon>
    </lineage>
</organism>
<dbReference type="CDD" id="cd06899">
    <property type="entry name" value="lectin_legume_LecRK_Arcelin_ConA"/>
    <property type="match status" value="1"/>
</dbReference>
<evidence type="ECO:0000259" key="4">
    <source>
        <dbReference type="Pfam" id="PF00139"/>
    </source>
</evidence>
<keyword evidence="6" id="KW-1185">Reference proteome</keyword>
<comment type="similarity">
    <text evidence="1">Belongs to the leguminous lectin family.</text>
</comment>
<comment type="caution">
    <text evidence="5">The sequence shown here is derived from an EMBL/GenBank/DDBJ whole genome shotgun (WGS) entry which is preliminary data.</text>
</comment>
<evidence type="ECO:0000313" key="6">
    <source>
        <dbReference type="Proteomes" id="UP001443914"/>
    </source>
</evidence>
<dbReference type="EMBL" id="JBDFQZ010000008">
    <property type="protein sequence ID" value="KAK9700042.1"/>
    <property type="molecule type" value="Genomic_DNA"/>
</dbReference>
<feature type="domain" description="Legume lectin" evidence="4">
    <location>
        <begin position="37"/>
        <end position="265"/>
    </location>
</feature>
<feature type="transmembrane region" description="Helical" evidence="3">
    <location>
        <begin position="286"/>
        <end position="315"/>
    </location>
</feature>
<dbReference type="InterPro" id="IPR013320">
    <property type="entry name" value="ConA-like_dom_sf"/>
</dbReference>
<sequence length="356" mass="38990">MVELISITTMNQIQRYYLLSISLIFNFIITLIAEPNSSFSLQSFNGDKNPNFDSNFTLLGNAKITNEGNFVNLTSNSSGLNSGQIVYKKPFKFLDSISFSTEFTFTITPGDGDGIAFVIFPQIDDISRVFGQGYFGLSDKFDKKIVAVEYDTRKDANHVGVDLGNFVSTEISNVSSIGLILNAGVLLKSWIDYESGSKRLNIRLSDSRSEKPSTPLISYPVDLSKMWENTDVLVGITSLSSNSTQISSISSWSFVVTTGSSTLHSEPLSPENKVGKDGFVPRKTSCFLTVLGGVIFATGCGTMVAFLALFVWVIFFGRHSNVVPELGMSPVDFKYEKVNVTVDNVGDDESTRLSTT</sequence>
<dbReference type="PANTHER" id="PTHR32401">
    <property type="entry name" value="CONCANAVALIN A-LIKE LECTIN FAMILY PROTEIN"/>
    <property type="match status" value="1"/>
</dbReference>
<keyword evidence="3" id="KW-1133">Transmembrane helix</keyword>
<dbReference type="InterPro" id="IPR001220">
    <property type="entry name" value="Legume_lectin_dom"/>
</dbReference>
<keyword evidence="3" id="KW-0812">Transmembrane</keyword>